<evidence type="ECO:0000256" key="1">
    <source>
        <dbReference type="ARBA" id="ARBA00022801"/>
    </source>
</evidence>
<dbReference type="PANTHER" id="PTHR43798">
    <property type="entry name" value="MONOACYLGLYCEROL LIPASE"/>
    <property type="match status" value="1"/>
</dbReference>
<organism evidence="3 4">
    <name type="scientific">Janibacter alkaliphilus</name>
    <dbReference type="NCBI Taxonomy" id="1069963"/>
    <lineage>
        <taxon>Bacteria</taxon>
        <taxon>Bacillati</taxon>
        <taxon>Actinomycetota</taxon>
        <taxon>Actinomycetes</taxon>
        <taxon>Micrococcales</taxon>
        <taxon>Intrasporangiaceae</taxon>
        <taxon>Janibacter</taxon>
    </lineage>
</organism>
<evidence type="ECO:0000259" key="2">
    <source>
        <dbReference type="Pfam" id="PF12146"/>
    </source>
</evidence>
<proteinExistence type="predicted"/>
<dbReference type="EMBL" id="JACBZX010000001">
    <property type="protein sequence ID" value="NYG36201.1"/>
    <property type="molecule type" value="Genomic_DNA"/>
</dbReference>
<dbReference type="InterPro" id="IPR022742">
    <property type="entry name" value="Hydrolase_4"/>
</dbReference>
<feature type="domain" description="Serine aminopeptidase S33" evidence="2">
    <location>
        <begin position="40"/>
        <end position="278"/>
    </location>
</feature>
<gene>
    <name evidence="3" type="ORF">BJY28_000670</name>
</gene>
<dbReference type="InterPro" id="IPR000073">
    <property type="entry name" value="AB_hydrolase_1"/>
</dbReference>
<evidence type="ECO:0000313" key="4">
    <source>
        <dbReference type="Proteomes" id="UP000592181"/>
    </source>
</evidence>
<accession>A0A852XCJ5</accession>
<dbReference type="GO" id="GO:0016787">
    <property type="term" value="F:hydrolase activity"/>
    <property type="evidence" value="ECO:0007669"/>
    <property type="project" value="UniProtKB-KW"/>
</dbReference>
<dbReference type="RefSeq" id="WP_179461753.1">
    <property type="nucleotide sequence ID" value="NZ_JACBZX010000001.1"/>
</dbReference>
<reference evidence="3 4" key="1">
    <citation type="submission" date="2020-07" db="EMBL/GenBank/DDBJ databases">
        <title>Sequencing the genomes of 1000 actinobacteria strains.</title>
        <authorList>
            <person name="Klenk H.-P."/>
        </authorList>
    </citation>
    <scope>NUCLEOTIDE SEQUENCE [LARGE SCALE GENOMIC DNA]</scope>
    <source>
        <strain evidence="3 4">DSM 24723</strain>
    </source>
</reference>
<dbReference type="AlphaFoldDB" id="A0A852XCJ5"/>
<evidence type="ECO:0000313" key="3">
    <source>
        <dbReference type="EMBL" id="NYG36201.1"/>
    </source>
</evidence>
<dbReference type="Proteomes" id="UP000592181">
    <property type="component" value="Unassembled WGS sequence"/>
</dbReference>
<protein>
    <submittedName>
        <fullName evidence="3">Pimeloyl-ACP methyl ester carboxylesterase</fullName>
    </submittedName>
</protein>
<keyword evidence="4" id="KW-1185">Reference proteome</keyword>
<keyword evidence="1" id="KW-0378">Hydrolase</keyword>
<dbReference type="Gene3D" id="3.40.50.1820">
    <property type="entry name" value="alpha/beta hydrolase"/>
    <property type="match status" value="1"/>
</dbReference>
<dbReference type="Pfam" id="PF12146">
    <property type="entry name" value="Hydrolase_4"/>
    <property type="match status" value="1"/>
</dbReference>
<dbReference type="PANTHER" id="PTHR43798:SF31">
    <property type="entry name" value="AB HYDROLASE SUPERFAMILY PROTEIN YCLE"/>
    <property type="match status" value="1"/>
</dbReference>
<dbReference type="InterPro" id="IPR050266">
    <property type="entry name" value="AB_hydrolase_sf"/>
</dbReference>
<dbReference type="GO" id="GO:0016020">
    <property type="term" value="C:membrane"/>
    <property type="evidence" value="ECO:0007669"/>
    <property type="project" value="TreeGrafter"/>
</dbReference>
<dbReference type="InterPro" id="IPR029058">
    <property type="entry name" value="AB_hydrolase_fold"/>
</dbReference>
<dbReference type="SUPFAM" id="SSF53474">
    <property type="entry name" value="alpha/beta-Hydrolases"/>
    <property type="match status" value="1"/>
</dbReference>
<name>A0A852XCJ5_9MICO</name>
<comment type="caution">
    <text evidence="3">The sequence shown here is derived from an EMBL/GenBank/DDBJ whole genome shotgun (WGS) entry which is preliminary data.</text>
</comment>
<dbReference type="PRINTS" id="PR00111">
    <property type="entry name" value="ABHYDROLASE"/>
</dbReference>
<sequence>MNRPAQVMAQGTAVRLLSAALPDGSEVAVREHPGEPGGPTLVLAHGWCLAQESWDPVVTELRRRRPGLRVLTYDQPGHGASSPIHGDRIEVRDLGRALGAVLAEHAPEGELVLGGHSMGGMTVMALAGLQPDLVRERVRGLLLAATMARPDPRRRGIPGERLVMGLMARFPDSWPGLPTTPAMTARNLFGADPDPEAVEATSALTAATGGRTTGLCYGAIMRHDEVDALGGLSGVPTFVVTGSRDRLTPVRRGRHVAAHAPGSTFWSVPGAGHMLAWEATDLLVDRLERLLDATPAAARP</sequence>